<dbReference type="InterPro" id="IPR036457">
    <property type="entry name" value="PPM-type-like_dom_sf"/>
</dbReference>
<dbReference type="InterPro" id="IPR033479">
    <property type="entry name" value="dCache_1"/>
</dbReference>
<name>A0A1X7IXF0_9BACT</name>
<evidence type="ECO:0000256" key="1">
    <source>
        <dbReference type="ARBA" id="ARBA00004651"/>
    </source>
</evidence>
<dbReference type="CDD" id="cd12913">
    <property type="entry name" value="PDC1_MCP_like"/>
    <property type="match status" value="1"/>
</dbReference>
<sequence>MFRIKKRGLAFKLIAFIVLGTGSILAAIGGYGYFCSKSILKDELVVRVKGLGELAADRFSRITLVVETVTRDIALSLAFYEPFDKNLLPLLESILSAHDEVSGLFVALPPGKEDDYSRIFVYKDGRGLHRKKLADDYDVHSKSWYYLPVSRRAPVWTDPYFGYGGSERSVISYGVPVYDLEDRLSAVVVCDLSLDWLADVMDSLNIPKGGEGFILDENGVFLAHRDRRLINTESLWPIAGIAGKEAQKEIIEVEDYMGKDGWIFFRPIGDAGWSMGIFFPETAVTGSLNDLIRSQLYMALGGLLLLVLVALAISKAITGPIGSLSAATETLASGDFDFPLPHISGEDEVAQLSRSFSSMRLSLLAYIRELNDTTAARERMESELSIARSIQMSLVPRTFPPFPERDDLDLYANLEPAREVAGDFYDFLMLDENRILIVVGDVSGKGVPAALFMAVTRTFIRAFAKEGLSPGAILTRLNDEISRDNESCMFVTVFCAVVDILDRSLRYSSGGHPPPILIKDRSARTLPPIKGPLVGPMEGVDFQEGEASLAPGETMFIYTDGMTEATDPSGAFLGEELPLLWLKESEGLSSEDLVKLIGSRVKFFAGEAPQYDDITMLALKIKDCFEADRA</sequence>
<dbReference type="GO" id="GO:0016020">
    <property type="term" value="C:membrane"/>
    <property type="evidence" value="ECO:0007669"/>
    <property type="project" value="InterPro"/>
</dbReference>
<dbReference type="EMBL" id="FXBB01000006">
    <property type="protein sequence ID" value="SMG19508.1"/>
    <property type="molecule type" value="Genomic_DNA"/>
</dbReference>
<evidence type="ECO:0000259" key="7">
    <source>
        <dbReference type="PROSITE" id="PS50885"/>
    </source>
</evidence>
<dbReference type="GO" id="GO:0007165">
    <property type="term" value="P:signal transduction"/>
    <property type="evidence" value="ECO:0007669"/>
    <property type="project" value="InterPro"/>
</dbReference>
<dbReference type="InterPro" id="IPR052016">
    <property type="entry name" value="Bact_Sigma-Reg"/>
</dbReference>
<keyword evidence="5" id="KW-1133">Transmembrane helix</keyword>
<dbReference type="Proteomes" id="UP000193355">
    <property type="component" value="Unassembled WGS sequence"/>
</dbReference>
<keyword evidence="9" id="KW-1185">Reference proteome</keyword>
<reference evidence="9" key="1">
    <citation type="submission" date="2017-04" db="EMBL/GenBank/DDBJ databases">
        <authorList>
            <person name="Varghese N."/>
            <person name="Submissions S."/>
        </authorList>
    </citation>
    <scope>NUCLEOTIDE SEQUENCE [LARGE SCALE GENOMIC DNA]</scope>
    <source>
        <strain evidence="9">USBA 82</strain>
    </source>
</reference>
<dbReference type="SMART" id="SM00304">
    <property type="entry name" value="HAMP"/>
    <property type="match status" value="1"/>
</dbReference>
<dbReference type="OrthoDB" id="9763484at2"/>
<keyword evidence="3" id="KW-0812">Transmembrane</keyword>
<dbReference type="Gene3D" id="3.30.450.20">
    <property type="entry name" value="PAS domain"/>
    <property type="match status" value="2"/>
</dbReference>
<evidence type="ECO:0000256" key="4">
    <source>
        <dbReference type="ARBA" id="ARBA00022801"/>
    </source>
</evidence>
<proteinExistence type="predicted"/>
<dbReference type="Gene3D" id="6.10.340.10">
    <property type="match status" value="1"/>
</dbReference>
<comment type="subcellular location">
    <subcellularLocation>
        <location evidence="1">Cell membrane</location>
        <topology evidence="1">Multi-pass membrane protein</topology>
    </subcellularLocation>
</comment>
<dbReference type="PANTHER" id="PTHR43156">
    <property type="entry name" value="STAGE II SPORULATION PROTEIN E-RELATED"/>
    <property type="match status" value="1"/>
</dbReference>
<dbReference type="CDD" id="cd06225">
    <property type="entry name" value="HAMP"/>
    <property type="match status" value="1"/>
</dbReference>
<keyword evidence="2" id="KW-1003">Cell membrane</keyword>
<dbReference type="CDD" id="cd12912">
    <property type="entry name" value="PDC2_MCP_like"/>
    <property type="match status" value="1"/>
</dbReference>
<evidence type="ECO:0000256" key="6">
    <source>
        <dbReference type="ARBA" id="ARBA00023136"/>
    </source>
</evidence>
<evidence type="ECO:0000256" key="2">
    <source>
        <dbReference type="ARBA" id="ARBA00022475"/>
    </source>
</evidence>
<dbReference type="Pfam" id="PF02743">
    <property type="entry name" value="dCache_1"/>
    <property type="match status" value="1"/>
</dbReference>
<dbReference type="STRING" id="561720.SAMN06275492_10613"/>
<protein>
    <submittedName>
        <fullName evidence="8">Sigma-B regulation protein RsbU (Phosphoserine phosphatase)</fullName>
    </submittedName>
</protein>
<dbReference type="RefSeq" id="WP_085544014.1">
    <property type="nucleotide sequence ID" value="NZ_FXBB01000006.1"/>
</dbReference>
<gene>
    <name evidence="8" type="ORF">SAMN06275492_10613</name>
</gene>
<evidence type="ECO:0000313" key="9">
    <source>
        <dbReference type="Proteomes" id="UP000193355"/>
    </source>
</evidence>
<dbReference type="Pfam" id="PF00672">
    <property type="entry name" value="HAMP"/>
    <property type="match status" value="1"/>
</dbReference>
<evidence type="ECO:0000256" key="5">
    <source>
        <dbReference type="ARBA" id="ARBA00022989"/>
    </source>
</evidence>
<dbReference type="InterPro" id="IPR001932">
    <property type="entry name" value="PPM-type_phosphatase-like_dom"/>
</dbReference>
<evidence type="ECO:0000313" key="8">
    <source>
        <dbReference type="EMBL" id="SMG19508.1"/>
    </source>
</evidence>
<evidence type="ECO:0000256" key="3">
    <source>
        <dbReference type="ARBA" id="ARBA00022692"/>
    </source>
</evidence>
<dbReference type="InterPro" id="IPR003660">
    <property type="entry name" value="HAMP_dom"/>
</dbReference>
<dbReference type="Pfam" id="PF07228">
    <property type="entry name" value="SpoIIE"/>
    <property type="match status" value="1"/>
</dbReference>
<accession>A0A1X7IXF0</accession>
<dbReference type="AlphaFoldDB" id="A0A1X7IXF0"/>
<organism evidence="8 9">
    <name type="scientific">Dethiosulfovibrio salsuginis</name>
    <dbReference type="NCBI Taxonomy" id="561720"/>
    <lineage>
        <taxon>Bacteria</taxon>
        <taxon>Thermotogati</taxon>
        <taxon>Synergistota</taxon>
        <taxon>Synergistia</taxon>
        <taxon>Synergistales</taxon>
        <taxon>Dethiosulfovibrionaceae</taxon>
        <taxon>Dethiosulfovibrio</taxon>
    </lineage>
</organism>
<keyword evidence="4" id="KW-0378">Hydrolase</keyword>
<dbReference type="GO" id="GO:0016791">
    <property type="term" value="F:phosphatase activity"/>
    <property type="evidence" value="ECO:0007669"/>
    <property type="project" value="TreeGrafter"/>
</dbReference>
<dbReference type="Gene3D" id="3.60.40.10">
    <property type="entry name" value="PPM-type phosphatase domain"/>
    <property type="match status" value="1"/>
</dbReference>
<dbReference type="SUPFAM" id="SSF158472">
    <property type="entry name" value="HAMP domain-like"/>
    <property type="match status" value="1"/>
</dbReference>
<keyword evidence="6" id="KW-0472">Membrane</keyword>
<feature type="domain" description="HAMP" evidence="7">
    <location>
        <begin position="315"/>
        <end position="368"/>
    </location>
</feature>
<dbReference type="SMART" id="SM00331">
    <property type="entry name" value="PP2C_SIG"/>
    <property type="match status" value="1"/>
</dbReference>
<dbReference type="PROSITE" id="PS50885">
    <property type="entry name" value="HAMP"/>
    <property type="match status" value="1"/>
</dbReference>
<dbReference type="PANTHER" id="PTHR43156:SF2">
    <property type="entry name" value="STAGE II SPORULATION PROTEIN E"/>
    <property type="match status" value="1"/>
</dbReference>